<dbReference type="EMBL" id="SHKY01000001">
    <property type="protein sequence ID" value="RZU52701.1"/>
    <property type="molecule type" value="Genomic_DNA"/>
</dbReference>
<evidence type="ECO:0000256" key="3">
    <source>
        <dbReference type="ARBA" id="ARBA00022475"/>
    </source>
</evidence>
<dbReference type="InterPro" id="IPR035906">
    <property type="entry name" value="MetI-like_sf"/>
</dbReference>
<dbReference type="GO" id="GO:0005886">
    <property type="term" value="C:plasma membrane"/>
    <property type="evidence" value="ECO:0007669"/>
    <property type="project" value="UniProtKB-SubCell"/>
</dbReference>
<feature type="transmembrane region" description="Helical" evidence="7">
    <location>
        <begin position="60"/>
        <end position="82"/>
    </location>
</feature>
<dbReference type="Pfam" id="PF00528">
    <property type="entry name" value="BPD_transp_1"/>
    <property type="match status" value="1"/>
</dbReference>
<keyword evidence="3" id="KW-1003">Cell membrane</keyword>
<dbReference type="PANTHER" id="PTHR30151:SF0">
    <property type="entry name" value="ABC TRANSPORTER PERMEASE PROTEIN MJ0413-RELATED"/>
    <property type="match status" value="1"/>
</dbReference>
<dbReference type="PANTHER" id="PTHR30151">
    <property type="entry name" value="ALKANE SULFONATE ABC TRANSPORTER-RELATED, MEMBRANE SUBUNIT"/>
    <property type="match status" value="1"/>
</dbReference>
<dbReference type="Proteomes" id="UP000292564">
    <property type="component" value="Unassembled WGS sequence"/>
</dbReference>
<keyword evidence="5 7" id="KW-1133">Transmembrane helix</keyword>
<keyword evidence="4 7" id="KW-0812">Transmembrane</keyword>
<dbReference type="RefSeq" id="WP_130511285.1">
    <property type="nucleotide sequence ID" value="NZ_SHKY01000001.1"/>
</dbReference>
<evidence type="ECO:0000256" key="7">
    <source>
        <dbReference type="RuleBase" id="RU363032"/>
    </source>
</evidence>
<sequence length="258" mass="27361">MSRLRGFLWELILPVGLLVAYQMWARQAQNPYFPTLGAIGTEFRATWIGSGFSEHVVPSLWNLCRGYLLGVFGGIAGGVLLGRVPVLRGLLAPLVSFQLTLPAVALLPIFIVAFGIGSGMQVGVITFSAFFLVLVNTTAGLRAVDATVIDIGRSYRIGPVRRLFLLLLPAAAPQIVSAARTALSVAVLVMVVSEMVGAPHGIGAVTILAQQEFQYARMWAGMVLLALLGYLLNAAFALAERATLGRLGILATGAKGRS</sequence>
<evidence type="ECO:0000313" key="10">
    <source>
        <dbReference type="Proteomes" id="UP000292564"/>
    </source>
</evidence>
<evidence type="ECO:0000259" key="8">
    <source>
        <dbReference type="PROSITE" id="PS50928"/>
    </source>
</evidence>
<evidence type="ECO:0000256" key="6">
    <source>
        <dbReference type="ARBA" id="ARBA00023136"/>
    </source>
</evidence>
<feature type="transmembrane region" description="Helical" evidence="7">
    <location>
        <begin position="218"/>
        <end position="239"/>
    </location>
</feature>
<dbReference type="InterPro" id="IPR000515">
    <property type="entry name" value="MetI-like"/>
</dbReference>
<gene>
    <name evidence="9" type="ORF">EV385_4581</name>
</gene>
<accession>A0A4Q7ZPQ9</accession>
<evidence type="ECO:0000256" key="1">
    <source>
        <dbReference type="ARBA" id="ARBA00004651"/>
    </source>
</evidence>
<comment type="subcellular location">
    <subcellularLocation>
        <location evidence="1 7">Cell membrane</location>
        <topology evidence="1 7">Multi-pass membrane protein</topology>
    </subcellularLocation>
</comment>
<dbReference type="Gene3D" id="1.10.3720.10">
    <property type="entry name" value="MetI-like"/>
    <property type="match status" value="1"/>
</dbReference>
<evidence type="ECO:0000256" key="5">
    <source>
        <dbReference type="ARBA" id="ARBA00022989"/>
    </source>
</evidence>
<reference evidence="9 10" key="1">
    <citation type="submission" date="2019-02" db="EMBL/GenBank/DDBJ databases">
        <title>Sequencing the genomes of 1000 actinobacteria strains.</title>
        <authorList>
            <person name="Klenk H.-P."/>
        </authorList>
    </citation>
    <scope>NUCLEOTIDE SEQUENCE [LARGE SCALE GENOMIC DNA]</scope>
    <source>
        <strain evidence="9 10">DSM 45162</strain>
    </source>
</reference>
<dbReference type="GO" id="GO:0055085">
    <property type="term" value="P:transmembrane transport"/>
    <property type="evidence" value="ECO:0007669"/>
    <property type="project" value="InterPro"/>
</dbReference>
<proteinExistence type="inferred from homology"/>
<feature type="transmembrane region" description="Helical" evidence="7">
    <location>
        <begin position="122"/>
        <end position="144"/>
    </location>
</feature>
<comment type="similarity">
    <text evidence="7">Belongs to the binding-protein-dependent transport system permease family.</text>
</comment>
<name>A0A4Q7ZPQ9_9ACTN</name>
<dbReference type="AlphaFoldDB" id="A0A4Q7ZPQ9"/>
<dbReference type="PROSITE" id="PS50928">
    <property type="entry name" value="ABC_TM1"/>
    <property type="match status" value="1"/>
</dbReference>
<feature type="transmembrane region" description="Helical" evidence="7">
    <location>
        <begin position="7"/>
        <end position="24"/>
    </location>
</feature>
<feature type="transmembrane region" description="Helical" evidence="7">
    <location>
        <begin position="94"/>
        <end position="116"/>
    </location>
</feature>
<comment type="caution">
    <text evidence="9">The sequence shown here is derived from an EMBL/GenBank/DDBJ whole genome shotgun (WGS) entry which is preliminary data.</text>
</comment>
<organism evidence="9 10">
    <name type="scientific">Krasilnikovia cinnamomea</name>
    <dbReference type="NCBI Taxonomy" id="349313"/>
    <lineage>
        <taxon>Bacteria</taxon>
        <taxon>Bacillati</taxon>
        <taxon>Actinomycetota</taxon>
        <taxon>Actinomycetes</taxon>
        <taxon>Micromonosporales</taxon>
        <taxon>Micromonosporaceae</taxon>
        <taxon>Krasilnikovia</taxon>
    </lineage>
</organism>
<dbReference type="SUPFAM" id="SSF161098">
    <property type="entry name" value="MetI-like"/>
    <property type="match status" value="1"/>
</dbReference>
<evidence type="ECO:0000313" key="9">
    <source>
        <dbReference type="EMBL" id="RZU52701.1"/>
    </source>
</evidence>
<keyword evidence="2 7" id="KW-0813">Transport</keyword>
<protein>
    <submittedName>
        <fullName evidence="9">ABC-type nitrate/sulfonate/bicarbonate transport system permease component</fullName>
    </submittedName>
</protein>
<feature type="domain" description="ABC transmembrane type-1" evidence="8">
    <location>
        <begin position="56"/>
        <end position="236"/>
    </location>
</feature>
<dbReference type="OrthoDB" id="3173654at2"/>
<keyword evidence="10" id="KW-1185">Reference proteome</keyword>
<evidence type="ECO:0000256" key="2">
    <source>
        <dbReference type="ARBA" id="ARBA00022448"/>
    </source>
</evidence>
<evidence type="ECO:0000256" key="4">
    <source>
        <dbReference type="ARBA" id="ARBA00022692"/>
    </source>
</evidence>
<keyword evidence="6 7" id="KW-0472">Membrane</keyword>